<proteinExistence type="predicted"/>
<evidence type="ECO:0000259" key="5">
    <source>
        <dbReference type="Pfam" id="PF01850"/>
    </source>
</evidence>
<name>A0ABX0SEU8_9ACTN</name>
<accession>A0ABX0SEU8</accession>
<evidence type="ECO:0000256" key="2">
    <source>
        <dbReference type="ARBA" id="ARBA00022723"/>
    </source>
</evidence>
<dbReference type="Gene3D" id="3.40.50.1010">
    <property type="entry name" value="5'-nuclease"/>
    <property type="match status" value="1"/>
</dbReference>
<keyword evidence="3" id="KW-0378">Hydrolase</keyword>
<reference evidence="6 7" key="1">
    <citation type="submission" date="2020-02" db="EMBL/GenBank/DDBJ databases">
        <title>Sequencing the genomes of 1000 actinobacteria strains.</title>
        <authorList>
            <person name="Klenk H.-P."/>
        </authorList>
    </citation>
    <scope>NUCLEOTIDE SEQUENCE [LARGE SCALE GENOMIC DNA]</scope>
    <source>
        <strain evidence="6 7">DSM 19609</strain>
    </source>
</reference>
<dbReference type="InterPro" id="IPR002716">
    <property type="entry name" value="PIN_dom"/>
</dbReference>
<dbReference type="SUPFAM" id="SSF88723">
    <property type="entry name" value="PIN domain-like"/>
    <property type="match status" value="1"/>
</dbReference>
<organism evidence="6 7">
    <name type="scientific">Brooklawnia cerclae</name>
    <dbReference type="NCBI Taxonomy" id="349934"/>
    <lineage>
        <taxon>Bacteria</taxon>
        <taxon>Bacillati</taxon>
        <taxon>Actinomycetota</taxon>
        <taxon>Actinomycetes</taxon>
        <taxon>Propionibacteriales</taxon>
        <taxon>Propionibacteriaceae</taxon>
        <taxon>Brooklawnia</taxon>
    </lineage>
</organism>
<comment type="caution">
    <text evidence="6">The sequence shown here is derived from an EMBL/GenBank/DDBJ whole genome shotgun (WGS) entry which is preliminary data.</text>
</comment>
<dbReference type="EMBL" id="JAAMOZ010000001">
    <property type="protein sequence ID" value="NIH56889.1"/>
    <property type="molecule type" value="Genomic_DNA"/>
</dbReference>
<gene>
    <name evidence="6" type="ORF">FB473_001534</name>
</gene>
<evidence type="ECO:0000256" key="4">
    <source>
        <dbReference type="ARBA" id="ARBA00022842"/>
    </source>
</evidence>
<feature type="domain" description="PIN" evidence="5">
    <location>
        <begin position="7"/>
        <end position="120"/>
    </location>
</feature>
<evidence type="ECO:0000256" key="1">
    <source>
        <dbReference type="ARBA" id="ARBA00022722"/>
    </source>
</evidence>
<keyword evidence="7" id="KW-1185">Reference proteome</keyword>
<dbReference type="Pfam" id="PF01850">
    <property type="entry name" value="PIN"/>
    <property type="match status" value="1"/>
</dbReference>
<protein>
    <submittedName>
        <fullName evidence="6">Nucleic acid-binding protein</fullName>
    </submittedName>
</protein>
<keyword evidence="1" id="KW-0540">Nuclease</keyword>
<evidence type="ECO:0000256" key="3">
    <source>
        <dbReference type="ARBA" id="ARBA00022801"/>
    </source>
</evidence>
<keyword evidence="2" id="KW-0479">Metal-binding</keyword>
<dbReference type="Proteomes" id="UP000749311">
    <property type="component" value="Unassembled WGS sequence"/>
</dbReference>
<dbReference type="InterPro" id="IPR029060">
    <property type="entry name" value="PIN-like_dom_sf"/>
</dbReference>
<evidence type="ECO:0000313" key="7">
    <source>
        <dbReference type="Proteomes" id="UP000749311"/>
    </source>
</evidence>
<evidence type="ECO:0000313" key="6">
    <source>
        <dbReference type="EMBL" id="NIH56889.1"/>
    </source>
</evidence>
<keyword evidence="4" id="KW-0460">Magnesium</keyword>
<sequence>MSTVTAFDADVIIYAAAKGHPLGTRVAALFAGADPVGTGSVLLLTEVLTKPMRNDPNSDETATLISLLSRLELHPFDEATARLALALAISYGLHAADAAHLATAVASGADRFLTNNHKDFPQTITEIDVVYPDDLAATA</sequence>